<protein>
    <recommendedName>
        <fullName evidence="4">TLC domain-containing protein</fullName>
    </recommendedName>
</protein>
<evidence type="ECO:0000256" key="1">
    <source>
        <dbReference type="SAM" id="Phobius"/>
    </source>
</evidence>
<feature type="transmembrane region" description="Helical" evidence="1">
    <location>
        <begin position="58"/>
        <end position="80"/>
    </location>
</feature>
<feature type="transmembrane region" description="Helical" evidence="1">
    <location>
        <begin position="86"/>
        <end position="106"/>
    </location>
</feature>
<name>A0A0L0D6F1_THETB</name>
<feature type="transmembrane region" description="Helical" evidence="1">
    <location>
        <begin position="24"/>
        <end position="46"/>
    </location>
</feature>
<dbReference type="AlphaFoldDB" id="A0A0L0D6F1"/>
<organism evidence="2 3">
    <name type="scientific">Thecamonas trahens ATCC 50062</name>
    <dbReference type="NCBI Taxonomy" id="461836"/>
    <lineage>
        <taxon>Eukaryota</taxon>
        <taxon>Apusozoa</taxon>
        <taxon>Apusomonadida</taxon>
        <taxon>Apusomonadidae</taxon>
        <taxon>Thecamonas</taxon>
    </lineage>
</organism>
<keyword evidence="3" id="KW-1185">Reference proteome</keyword>
<reference evidence="2 3" key="1">
    <citation type="submission" date="2010-05" db="EMBL/GenBank/DDBJ databases">
        <title>The Genome Sequence of Thecamonas trahens ATCC 50062.</title>
        <authorList>
            <consortium name="The Broad Institute Genome Sequencing Platform"/>
            <person name="Russ C."/>
            <person name="Cuomo C."/>
            <person name="Shea T."/>
            <person name="Young S.K."/>
            <person name="Zeng Q."/>
            <person name="Koehrsen M."/>
            <person name="Haas B."/>
            <person name="Borodovsky M."/>
            <person name="Guigo R."/>
            <person name="Alvarado L."/>
            <person name="Berlin A."/>
            <person name="Bochicchio J."/>
            <person name="Borenstein D."/>
            <person name="Chapman S."/>
            <person name="Chen Z."/>
            <person name="Freedman E."/>
            <person name="Gellesch M."/>
            <person name="Goldberg J."/>
            <person name="Griggs A."/>
            <person name="Gujja S."/>
            <person name="Heilman E."/>
            <person name="Heiman D."/>
            <person name="Hepburn T."/>
            <person name="Howarth C."/>
            <person name="Jen D."/>
            <person name="Larson L."/>
            <person name="Mehta T."/>
            <person name="Park D."/>
            <person name="Pearson M."/>
            <person name="Roberts A."/>
            <person name="Saif S."/>
            <person name="Shenoy N."/>
            <person name="Sisk P."/>
            <person name="Stolte C."/>
            <person name="Sykes S."/>
            <person name="Thomson T."/>
            <person name="Walk T."/>
            <person name="White J."/>
            <person name="Yandava C."/>
            <person name="Burger G."/>
            <person name="Gray M.W."/>
            <person name="Holland P.W.H."/>
            <person name="King N."/>
            <person name="Lang F.B.F."/>
            <person name="Roger A.J."/>
            <person name="Ruiz-Trillo I."/>
            <person name="Lander E."/>
            <person name="Nusbaum C."/>
        </authorList>
    </citation>
    <scope>NUCLEOTIDE SEQUENCE [LARGE SCALE GENOMIC DNA]</scope>
    <source>
        <strain evidence="2 3">ATCC 50062</strain>
    </source>
</reference>
<feature type="transmembrane region" description="Helical" evidence="1">
    <location>
        <begin position="183"/>
        <end position="204"/>
    </location>
</feature>
<dbReference type="OMA" id="ALHLYHI"/>
<sequence>MEVLWELVKPMPSNMGTPNVTDDVLLGLAFMVVIAFADFVLLRNVFKFMVDDKNGRYFTLHVAINAYVVLVHFDDVYYAITDPWGSVFWPCDNRGIIAIAALHLYHIGFYQPLPAVDWVHHIIMIIILLPTAYLLQPGPMLGEGAFWASGLPGGIDYLMLVLVKAGKMNSLTEKSWNTTIQTWIRMPGCLYHAFVSWAALMRLVGMPYDPASPRLPYALLPDHMLPITICLMITVVGFFWNGPYFAARVVASHAVHTERKKLAAKAK</sequence>
<gene>
    <name evidence="2" type="ORF">AMSG_03872</name>
</gene>
<dbReference type="EMBL" id="GL349448">
    <property type="protein sequence ID" value="KNC47641.1"/>
    <property type="molecule type" value="Genomic_DNA"/>
</dbReference>
<evidence type="ECO:0008006" key="4">
    <source>
        <dbReference type="Google" id="ProtNLM"/>
    </source>
</evidence>
<feature type="transmembrane region" description="Helical" evidence="1">
    <location>
        <begin position="144"/>
        <end position="163"/>
    </location>
</feature>
<evidence type="ECO:0000313" key="2">
    <source>
        <dbReference type="EMBL" id="KNC47641.1"/>
    </source>
</evidence>
<dbReference type="OrthoDB" id="10262014at2759"/>
<feature type="transmembrane region" description="Helical" evidence="1">
    <location>
        <begin position="118"/>
        <end position="138"/>
    </location>
</feature>
<feature type="transmembrane region" description="Helical" evidence="1">
    <location>
        <begin position="224"/>
        <end position="251"/>
    </location>
</feature>
<dbReference type="RefSeq" id="XP_013759125.1">
    <property type="nucleotide sequence ID" value="XM_013903671.1"/>
</dbReference>
<dbReference type="eggNOG" id="ENOG502S7QY">
    <property type="taxonomic scope" value="Eukaryota"/>
</dbReference>
<proteinExistence type="predicted"/>
<dbReference type="Proteomes" id="UP000054408">
    <property type="component" value="Unassembled WGS sequence"/>
</dbReference>
<dbReference type="GeneID" id="25563443"/>
<keyword evidence="1" id="KW-1133">Transmembrane helix</keyword>
<keyword evidence="1" id="KW-0472">Membrane</keyword>
<evidence type="ECO:0000313" key="3">
    <source>
        <dbReference type="Proteomes" id="UP000054408"/>
    </source>
</evidence>
<accession>A0A0L0D6F1</accession>
<keyword evidence="1" id="KW-0812">Transmembrane</keyword>